<gene>
    <name evidence="3" type="ORF">Mgrana_00912</name>
</gene>
<reference evidence="3 4" key="1">
    <citation type="submission" date="2018-08" db="EMBL/GenBank/DDBJ databases">
        <title>Meiothermus granaticius genome AF-68 sequencing project.</title>
        <authorList>
            <person name="Da Costa M.S."/>
            <person name="Albuquerque L."/>
            <person name="Raposo P."/>
            <person name="Froufe H.J.C."/>
            <person name="Barroso C.S."/>
            <person name="Egas C."/>
        </authorList>
    </citation>
    <scope>NUCLEOTIDE SEQUENCE [LARGE SCALE GENOMIC DNA]</scope>
    <source>
        <strain evidence="3 4">AF-68</strain>
    </source>
</reference>
<dbReference type="SUPFAM" id="SSF53092">
    <property type="entry name" value="Creatinase/prolidase N-terminal domain"/>
    <property type="match status" value="1"/>
</dbReference>
<sequence length="396" mass="43890">MIGPIPPSERAQRARQAFEFAGPDLRGLVLFDDQFIQYYSGFVFIPTERPVALIITREGQRVLFVPRLEHEHARETGQAEEVCSYPEFPGERHPLQLLHEHLQRLGLAPGPVGVDHDGYPPVMGYSGPALSEGVSVRRVSTALDHQMALKSPHELSLIRESARWAAHAHRLLQRYTRPGLTEGEVEARATREATQAMQAALGPGFRSHNRWINGAVALYRGQIGPNSALPHAININAAFQPGDNLVTGASAGVWGYLSELERTMFLGEPTPEQRRYFQHMLALQDLALEHLGPGRTCAGVDRAVRAYCEREDLTEHWRHHVGHSLGQRIHESPFLDIGETAVLEPGMVLSVEPGLYVPGLGGFRHSDTVLITAQGVEWLTNYPRALDALVIPIEEA</sequence>
<dbReference type="InterPro" id="IPR029149">
    <property type="entry name" value="Creatin/AminoP/Spt16_N"/>
</dbReference>
<evidence type="ECO:0000259" key="2">
    <source>
        <dbReference type="Pfam" id="PF01321"/>
    </source>
</evidence>
<dbReference type="GO" id="GO:0016787">
    <property type="term" value="F:hydrolase activity"/>
    <property type="evidence" value="ECO:0007669"/>
    <property type="project" value="UniProtKB-KW"/>
</dbReference>
<proteinExistence type="predicted"/>
<dbReference type="EMBL" id="QWLB01000009">
    <property type="protein sequence ID" value="RIH93114.1"/>
    <property type="molecule type" value="Genomic_DNA"/>
</dbReference>
<dbReference type="CDD" id="cd01066">
    <property type="entry name" value="APP_MetAP"/>
    <property type="match status" value="1"/>
</dbReference>
<feature type="domain" description="Creatinase N-terminal" evidence="2">
    <location>
        <begin position="10"/>
        <end position="117"/>
    </location>
</feature>
<dbReference type="OrthoDB" id="9806388at2"/>
<comment type="caution">
    <text evidence="3">The sequence shown here is derived from an EMBL/GenBank/DDBJ whole genome shotgun (WGS) entry which is preliminary data.</text>
</comment>
<evidence type="ECO:0000259" key="1">
    <source>
        <dbReference type="Pfam" id="PF00557"/>
    </source>
</evidence>
<evidence type="ECO:0000313" key="3">
    <source>
        <dbReference type="EMBL" id="RIH93114.1"/>
    </source>
</evidence>
<organism evidence="3 4">
    <name type="scientific">Meiothermus granaticius NBRC 107808</name>
    <dbReference type="NCBI Taxonomy" id="1227551"/>
    <lineage>
        <taxon>Bacteria</taxon>
        <taxon>Thermotogati</taxon>
        <taxon>Deinococcota</taxon>
        <taxon>Deinococci</taxon>
        <taxon>Thermales</taxon>
        <taxon>Thermaceae</taxon>
        <taxon>Meiothermus</taxon>
    </lineage>
</organism>
<dbReference type="InterPro" id="IPR000587">
    <property type="entry name" value="Creatinase_N"/>
</dbReference>
<protein>
    <submittedName>
        <fullName evidence="3">Putative peptidase</fullName>
        <ecNumber evidence="3">3.4.-.-</ecNumber>
    </submittedName>
</protein>
<dbReference type="InterPro" id="IPR036005">
    <property type="entry name" value="Creatinase/aminopeptidase-like"/>
</dbReference>
<dbReference type="InterPro" id="IPR050659">
    <property type="entry name" value="Peptidase_M24B"/>
</dbReference>
<evidence type="ECO:0000313" key="4">
    <source>
        <dbReference type="Proteomes" id="UP000266178"/>
    </source>
</evidence>
<dbReference type="Proteomes" id="UP000266178">
    <property type="component" value="Unassembled WGS sequence"/>
</dbReference>
<dbReference type="AlphaFoldDB" id="A0A399F8Y9"/>
<accession>A0A399F8Y9</accession>
<dbReference type="PANTHER" id="PTHR46112">
    <property type="entry name" value="AMINOPEPTIDASE"/>
    <property type="match status" value="1"/>
</dbReference>
<keyword evidence="3" id="KW-0378">Hydrolase</keyword>
<dbReference type="InterPro" id="IPR000994">
    <property type="entry name" value="Pept_M24"/>
</dbReference>
<dbReference type="Pfam" id="PF00557">
    <property type="entry name" value="Peptidase_M24"/>
    <property type="match status" value="1"/>
</dbReference>
<dbReference type="PANTHER" id="PTHR46112:SF2">
    <property type="entry name" value="XAA-PRO AMINOPEPTIDASE P-RELATED"/>
    <property type="match status" value="1"/>
</dbReference>
<dbReference type="Gene3D" id="3.40.350.10">
    <property type="entry name" value="Creatinase/prolidase N-terminal domain"/>
    <property type="match status" value="1"/>
</dbReference>
<keyword evidence="4" id="KW-1185">Reference proteome</keyword>
<dbReference type="RefSeq" id="WP_119356426.1">
    <property type="nucleotide sequence ID" value="NZ_BJXM01000018.1"/>
</dbReference>
<dbReference type="Gene3D" id="3.90.230.10">
    <property type="entry name" value="Creatinase/methionine aminopeptidase superfamily"/>
    <property type="match status" value="1"/>
</dbReference>
<dbReference type="EC" id="3.4.-.-" evidence="3"/>
<name>A0A399F8Y9_9DEIN</name>
<feature type="domain" description="Peptidase M24" evidence="1">
    <location>
        <begin position="157"/>
        <end position="373"/>
    </location>
</feature>
<dbReference type="SUPFAM" id="SSF55920">
    <property type="entry name" value="Creatinase/aminopeptidase"/>
    <property type="match status" value="1"/>
</dbReference>
<dbReference type="Pfam" id="PF01321">
    <property type="entry name" value="Creatinase_N"/>
    <property type="match status" value="1"/>
</dbReference>